<accession>A0A6G1ZWU2</accession>
<name>A0A6G1ZWU2_9FIRM</name>
<gene>
    <name evidence="1" type="ORF">GKD79_03615</name>
</gene>
<organism evidence="1">
    <name type="scientific">Faecalibacterium prausnitzii</name>
    <dbReference type="NCBI Taxonomy" id="853"/>
    <lineage>
        <taxon>Bacteria</taxon>
        <taxon>Bacillati</taxon>
        <taxon>Bacillota</taxon>
        <taxon>Clostridia</taxon>
        <taxon>Eubacteriales</taxon>
        <taxon>Oscillospiraceae</taxon>
        <taxon>Faecalibacterium</taxon>
    </lineage>
</organism>
<protein>
    <submittedName>
        <fullName evidence="1">Uncharacterized protein</fullName>
    </submittedName>
</protein>
<comment type="caution">
    <text evidence="1">The sequence shown here is derived from an EMBL/GenBank/DDBJ whole genome shotgun (WGS) entry which is preliminary data.</text>
</comment>
<dbReference type="EMBL" id="WKQG01000002">
    <property type="protein sequence ID" value="MSC67994.1"/>
    <property type="molecule type" value="Genomic_DNA"/>
</dbReference>
<reference evidence="1" key="1">
    <citation type="journal article" date="2019" name="Nat. Med.">
        <title>A library of human gut bacterial isolates paired with longitudinal multiomics data enables mechanistic microbiome research.</title>
        <authorList>
            <person name="Poyet M."/>
            <person name="Groussin M."/>
            <person name="Gibbons S.M."/>
            <person name="Avila-Pacheco J."/>
            <person name="Jiang X."/>
            <person name="Kearney S.M."/>
            <person name="Perrotta A.R."/>
            <person name="Berdy B."/>
            <person name="Zhao S."/>
            <person name="Lieberman T.D."/>
            <person name="Swanson P.K."/>
            <person name="Smith M."/>
            <person name="Roesemann S."/>
            <person name="Alexander J.E."/>
            <person name="Rich S.A."/>
            <person name="Livny J."/>
            <person name="Vlamakis H."/>
            <person name="Clish C."/>
            <person name="Bullock K."/>
            <person name="Deik A."/>
            <person name="Scott J."/>
            <person name="Pierce K.A."/>
            <person name="Xavier R.J."/>
            <person name="Alm E.J."/>
        </authorList>
    </citation>
    <scope>NUCLEOTIDE SEQUENCE</scope>
    <source>
        <strain evidence="1">BIOML-B7</strain>
    </source>
</reference>
<evidence type="ECO:0000313" key="1">
    <source>
        <dbReference type="EMBL" id="MSC67994.1"/>
    </source>
</evidence>
<dbReference type="AlphaFoldDB" id="A0A6G1ZWU2"/>
<sequence>MRIVRKNLWKQKIIFSGYPISNIKKENQRKEGNILTDRYIYPEDFIKYELDNALVGLYDIFRDFLFSDTDEYYRELKFLPLWIQHAGQDSDFSFSAEDFREYIVKSDFPDMGQGHLSTVKNRTHFFSSNIKVNDILPKIHREFKMRMLETISQIKRMYVMDE</sequence>
<proteinExistence type="predicted"/>